<dbReference type="PROSITE" id="PS51177">
    <property type="entry name" value="LUMAZINE_BIND"/>
    <property type="match status" value="2"/>
</dbReference>
<evidence type="ECO:0000256" key="5">
    <source>
        <dbReference type="ARBA" id="ARBA00013950"/>
    </source>
</evidence>
<protein>
    <recommendedName>
        <fullName evidence="5 9">Riboflavin synthase</fullName>
        <ecNumber evidence="4 9">2.5.1.9</ecNumber>
    </recommendedName>
</protein>
<evidence type="ECO:0000256" key="8">
    <source>
        <dbReference type="ARBA" id="ARBA00022737"/>
    </source>
</evidence>
<gene>
    <name evidence="12" type="ORF">A3A38_03495</name>
</gene>
<name>A0A1F6EHR6_9BACT</name>
<evidence type="ECO:0000256" key="7">
    <source>
        <dbReference type="ARBA" id="ARBA00022679"/>
    </source>
</evidence>
<dbReference type="PANTHER" id="PTHR21098:SF12">
    <property type="entry name" value="RIBOFLAVIN SYNTHASE"/>
    <property type="match status" value="1"/>
</dbReference>
<evidence type="ECO:0000256" key="2">
    <source>
        <dbReference type="ARBA" id="ARBA00002803"/>
    </source>
</evidence>
<evidence type="ECO:0000256" key="6">
    <source>
        <dbReference type="ARBA" id="ARBA00022619"/>
    </source>
</evidence>
<dbReference type="InterPro" id="IPR017938">
    <property type="entry name" value="Riboflavin_synthase-like_b-brl"/>
</dbReference>
<organism evidence="12 13">
    <name type="scientific">Candidatus Kaiserbacteria bacterium RIFCSPLOWO2_01_FULL_53_17</name>
    <dbReference type="NCBI Taxonomy" id="1798511"/>
    <lineage>
        <taxon>Bacteria</taxon>
        <taxon>Candidatus Kaiseribacteriota</taxon>
    </lineage>
</organism>
<reference evidence="12 13" key="1">
    <citation type="journal article" date="2016" name="Nat. Commun.">
        <title>Thousands of microbial genomes shed light on interconnected biogeochemical processes in an aquifer system.</title>
        <authorList>
            <person name="Anantharaman K."/>
            <person name="Brown C.T."/>
            <person name="Hug L.A."/>
            <person name="Sharon I."/>
            <person name="Castelle C.J."/>
            <person name="Probst A.J."/>
            <person name="Thomas B.C."/>
            <person name="Singh A."/>
            <person name="Wilkins M.J."/>
            <person name="Karaoz U."/>
            <person name="Brodie E.L."/>
            <person name="Williams K.H."/>
            <person name="Hubbard S.S."/>
            <person name="Banfield J.F."/>
        </authorList>
    </citation>
    <scope>NUCLEOTIDE SEQUENCE [LARGE SCALE GENOMIC DNA]</scope>
</reference>
<dbReference type="GO" id="GO:0009231">
    <property type="term" value="P:riboflavin biosynthetic process"/>
    <property type="evidence" value="ECO:0007669"/>
    <property type="project" value="UniProtKB-KW"/>
</dbReference>
<dbReference type="InterPro" id="IPR026017">
    <property type="entry name" value="Lumazine-bd_dom"/>
</dbReference>
<comment type="pathway">
    <text evidence="3">Cofactor biosynthesis; riboflavin biosynthesis; riboflavin from 2-hydroxy-3-oxobutyl phosphate and 5-amino-6-(D-ribitylamino)uracil: step 2/2.</text>
</comment>
<sequence length="193" mass="20721">MFTGIVEAKGKVLSAEGKGSMRVRIAKPHGWTLKKGQSISVDGICSTVERFGAAYFDVTYMPETLRVSTAGDFKEGRAVNLERSLRAGDPIDGHIVQGHVGGVGIVKGVRKRGMSEEITITMPRPLMRFIAPKGSIAVSGVSLTIAARKWNSFTVALIPHTLVSTTLGALAKGSWVNIETDLIARYLAQLGRK</sequence>
<feature type="repeat" description="Lumazine-binding" evidence="10">
    <location>
        <begin position="1"/>
        <end position="94"/>
    </location>
</feature>
<dbReference type="AlphaFoldDB" id="A0A1F6EHR6"/>
<keyword evidence="8" id="KW-0677">Repeat</keyword>
<dbReference type="SUPFAM" id="SSF63380">
    <property type="entry name" value="Riboflavin synthase domain-like"/>
    <property type="match status" value="2"/>
</dbReference>
<dbReference type="NCBIfam" id="NF006767">
    <property type="entry name" value="PRK09289.1"/>
    <property type="match status" value="1"/>
</dbReference>
<accession>A0A1F6EHR6</accession>
<evidence type="ECO:0000256" key="9">
    <source>
        <dbReference type="NCBIfam" id="TIGR00187"/>
    </source>
</evidence>
<evidence type="ECO:0000256" key="3">
    <source>
        <dbReference type="ARBA" id="ARBA00004887"/>
    </source>
</evidence>
<feature type="domain" description="Lumazine-binding" evidence="11">
    <location>
        <begin position="95"/>
        <end position="191"/>
    </location>
</feature>
<evidence type="ECO:0000313" key="12">
    <source>
        <dbReference type="EMBL" id="OGG73163.1"/>
    </source>
</evidence>
<dbReference type="EMBL" id="MFLY01000008">
    <property type="protein sequence ID" value="OGG73163.1"/>
    <property type="molecule type" value="Genomic_DNA"/>
</dbReference>
<feature type="domain" description="Lumazine-binding" evidence="11">
    <location>
        <begin position="1"/>
        <end position="94"/>
    </location>
</feature>
<proteinExistence type="predicted"/>
<dbReference type="PIRSF" id="PIRSF000498">
    <property type="entry name" value="Riboflavin_syn_A"/>
    <property type="match status" value="1"/>
</dbReference>
<dbReference type="InterPro" id="IPR001783">
    <property type="entry name" value="Lumazine-bd"/>
</dbReference>
<comment type="catalytic activity">
    <reaction evidence="1">
        <text>2 6,7-dimethyl-8-(1-D-ribityl)lumazine + H(+) = 5-amino-6-(D-ribitylamino)uracil + riboflavin</text>
        <dbReference type="Rhea" id="RHEA:20772"/>
        <dbReference type="ChEBI" id="CHEBI:15378"/>
        <dbReference type="ChEBI" id="CHEBI:15934"/>
        <dbReference type="ChEBI" id="CHEBI:57986"/>
        <dbReference type="ChEBI" id="CHEBI:58201"/>
        <dbReference type="EC" id="2.5.1.9"/>
    </reaction>
</comment>
<dbReference type="PANTHER" id="PTHR21098">
    <property type="entry name" value="RIBOFLAVIN SYNTHASE ALPHA CHAIN"/>
    <property type="match status" value="1"/>
</dbReference>
<dbReference type="EC" id="2.5.1.9" evidence="4 9"/>
<dbReference type="CDD" id="cd00402">
    <property type="entry name" value="Riboflavin_synthase_like"/>
    <property type="match status" value="1"/>
</dbReference>
<dbReference type="Gene3D" id="2.40.30.20">
    <property type="match status" value="2"/>
</dbReference>
<dbReference type="GO" id="GO:0004746">
    <property type="term" value="F:riboflavin synthase activity"/>
    <property type="evidence" value="ECO:0007669"/>
    <property type="project" value="UniProtKB-UniRule"/>
</dbReference>
<evidence type="ECO:0000256" key="4">
    <source>
        <dbReference type="ARBA" id="ARBA00012827"/>
    </source>
</evidence>
<evidence type="ECO:0000256" key="1">
    <source>
        <dbReference type="ARBA" id="ARBA00000968"/>
    </source>
</evidence>
<keyword evidence="6" id="KW-0686">Riboflavin biosynthesis</keyword>
<evidence type="ECO:0000313" key="13">
    <source>
        <dbReference type="Proteomes" id="UP000177306"/>
    </source>
</evidence>
<keyword evidence="7" id="KW-0808">Transferase</keyword>
<dbReference type="InterPro" id="IPR023366">
    <property type="entry name" value="ATP_synth_asu-like_sf"/>
</dbReference>
<dbReference type="Pfam" id="PF00677">
    <property type="entry name" value="Lum_binding"/>
    <property type="match status" value="2"/>
</dbReference>
<dbReference type="Proteomes" id="UP000177306">
    <property type="component" value="Unassembled WGS sequence"/>
</dbReference>
<comment type="function">
    <text evidence="2">Catalyzes the dismutation of two molecules of 6,7-dimethyl-8-ribityllumazine, resulting in the formation of riboflavin and 5-amino-6-(D-ribitylamino)uracil.</text>
</comment>
<feature type="repeat" description="Lumazine-binding" evidence="10">
    <location>
        <begin position="95"/>
        <end position="191"/>
    </location>
</feature>
<evidence type="ECO:0000259" key="11">
    <source>
        <dbReference type="PROSITE" id="PS51177"/>
    </source>
</evidence>
<comment type="caution">
    <text evidence="12">The sequence shown here is derived from an EMBL/GenBank/DDBJ whole genome shotgun (WGS) entry which is preliminary data.</text>
</comment>
<dbReference type="NCBIfam" id="TIGR00187">
    <property type="entry name" value="ribE"/>
    <property type="match status" value="1"/>
</dbReference>
<evidence type="ECO:0000256" key="10">
    <source>
        <dbReference type="PROSITE-ProRule" id="PRU00524"/>
    </source>
</evidence>